<proteinExistence type="predicted"/>
<reference evidence="1" key="1">
    <citation type="submission" date="2022-07" db="EMBL/GenBank/DDBJ databases">
        <title>Genome Sequence of Agrocybe chaxingu.</title>
        <authorList>
            <person name="Buettner E."/>
        </authorList>
    </citation>
    <scope>NUCLEOTIDE SEQUENCE</scope>
    <source>
        <strain evidence="1">MP-N11</strain>
    </source>
</reference>
<comment type="caution">
    <text evidence="1">The sequence shown here is derived from an EMBL/GenBank/DDBJ whole genome shotgun (WGS) entry which is preliminary data.</text>
</comment>
<dbReference type="Proteomes" id="UP001148786">
    <property type="component" value="Unassembled WGS sequence"/>
</dbReference>
<evidence type="ECO:0000313" key="1">
    <source>
        <dbReference type="EMBL" id="KAJ3485510.1"/>
    </source>
</evidence>
<protein>
    <submittedName>
        <fullName evidence="1">Uncharacterized protein</fullName>
    </submittedName>
</protein>
<evidence type="ECO:0000313" key="2">
    <source>
        <dbReference type="Proteomes" id="UP001148786"/>
    </source>
</evidence>
<name>A0A9W8MMM6_9AGAR</name>
<dbReference type="SUPFAM" id="SSF52047">
    <property type="entry name" value="RNI-like"/>
    <property type="match status" value="1"/>
</dbReference>
<gene>
    <name evidence="1" type="ORF">NLJ89_g11893</name>
</gene>
<dbReference type="EMBL" id="JANKHO010003181">
    <property type="protein sequence ID" value="KAJ3485510.1"/>
    <property type="molecule type" value="Genomic_DNA"/>
</dbReference>
<organism evidence="1 2">
    <name type="scientific">Agrocybe chaxingu</name>
    <dbReference type="NCBI Taxonomy" id="84603"/>
    <lineage>
        <taxon>Eukaryota</taxon>
        <taxon>Fungi</taxon>
        <taxon>Dikarya</taxon>
        <taxon>Basidiomycota</taxon>
        <taxon>Agaricomycotina</taxon>
        <taxon>Agaricomycetes</taxon>
        <taxon>Agaricomycetidae</taxon>
        <taxon>Agaricales</taxon>
        <taxon>Agaricineae</taxon>
        <taxon>Strophariaceae</taxon>
        <taxon>Agrocybe</taxon>
    </lineage>
</organism>
<keyword evidence="2" id="KW-1185">Reference proteome</keyword>
<dbReference type="AlphaFoldDB" id="A0A9W8MMM6"/>
<accession>A0A9W8MMM6</accession>
<sequence>MDGYTFSYVSQVVAPSISLPALQTLCIRGNLEPVKGCLLLIQLTALTHLAVQELSAADEDPFCLFLSILAGDSPNLLTLFPDGHVTPRIVDRMAPFSHLRSVEISKERQIVTVARLVEVLLGSAVSFTYLTIILDKGTNADPSPFSTNAMFPFPSLQYLSLSGPCDAFLPIVAAIHTLSSKI</sequence>